<dbReference type="SUPFAM" id="SSF52490">
    <property type="entry name" value="Tubulin nucleotide-binding domain-like"/>
    <property type="match status" value="1"/>
</dbReference>
<evidence type="ECO:0000256" key="9">
    <source>
        <dbReference type="NCBIfam" id="TIGR00065"/>
    </source>
</evidence>
<feature type="binding site" evidence="8">
    <location>
        <position position="148"/>
    </location>
    <ligand>
        <name>GTP</name>
        <dbReference type="ChEBI" id="CHEBI:37565"/>
    </ligand>
</feature>
<dbReference type="STRING" id="454171.CP488_00177"/>
<evidence type="ECO:0000256" key="2">
    <source>
        <dbReference type="ARBA" id="ARBA00022490"/>
    </source>
</evidence>
<dbReference type="GO" id="GO:0043093">
    <property type="term" value="P:FtsZ-dependent cytokinesis"/>
    <property type="evidence" value="ECO:0007669"/>
    <property type="project" value="UniProtKB-UniRule"/>
</dbReference>
<dbReference type="GO" id="GO:0003924">
    <property type="term" value="F:GTPase activity"/>
    <property type="evidence" value="ECO:0007669"/>
    <property type="project" value="UniProtKB-UniRule"/>
</dbReference>
<dbReference type="SMART" id="SM00864">
    <property type="entry name" value="Tubulin"/>
    <property type="match status" value="1"/>
</dbReference>
<dbReference type="InterPro" id="IPR020805">
    <property type="entry name" value="Cell_div_FtsZ_CS"/>
</dbReference>
<dbReference type="Proteomes" id="UP000014227">
    <property type="component" value="Chromosome I"/>
</dbReference>
<keyword evidence="5 8" id="KW-0342">GTP-binding</keyword>
<dbReference type="InterPro" id="IPR036525">
    <property type="entry name" value="Tubulin/FtsZ_GTPase_sf"/>
</dbReference>
<name>S0EWT9_CHTCT</name>
<accession>S0EWT9</accession>
<evidence type="ECO:0000256" key="4">
    <source>
        <dbReference type="ARBA" id="ARBA00022741"/>
    </source>
</evidence>
<dbReference type="InterPro" id="IPR008280">
    <property type="entry name" value="Tub_FtsZ_C"/>
</dbReference>
<dbReference type="FunFam" id="3.40.50.1440:FF:000023">
    <property type="entry name" value="Cell division protein FtsZ"/>
    <property type="match status" value="1"/>
</dbReference>
<dbReference type="PANTHER" id="PTHR30314">
    <property type="entry name" value="CELL DIVISION PROTEIN FTSZ-RELATED"/>
    <property type="match status" value="1"/>
</dbReference>
<dbReference type="GO" id="GO:0032153">
    <property type="term" value="C:cell division site"/>
    <property type="evidence" value="ECO:0007669"/>
    <property type="project" value="UniProtKB-UniRule"/>
</dbReference>
<keyword evidence="6 8" id="KW-0717">Septation</keyword>
<dbReference type="InterPro" id="IPR024757">
    <property type="entry name" value="FtsZ_C"/>
</dbReference>
<evidence type="ECO:0000256" key="11">
    <source>
        <dbReference type="SAM" id="MobiDB-lite"/>
    </source>
</evidence>
<keyword evidence="4 8" id="KW-0547">Nucleotide-binding</keyword>
<sequence length="370" mass="38970">MINNNLIGSNLPDLGSARIKVVGVGGGGTNAVNRMIEAGLTGVEFIAMNTDVQVLNISKANRKLQLGENSTRGLGAGGDPNLGRMAAEESKSEIKKVLDGADMVFITAGMGGGTGTGAAPIIAEIAREIGALTVAVVTKPFKFEGPLRERLAEEGIETLKARVDTIIVVPNQRLLSISDRHMTLVDAFKTADDVLRQGVQGISDIITIPGMINVDFADVKAIMTGAGPALMGIGMAEGDHRAVEAAQMAVSSQLLETSINGATRVLVNVTSGNDLTLSEFNEAADQIAQLCDQRDANIIYGWVPDPSMEGAVRITVLATGFGSMDSRPQQPTGQQPTSAQKPAPPQPTKPQEPERVTPEDIDIPAFLRRR</sequence>
<evidence type="ECO:0000256" key="6">
    <source>
        <dbReference type="ARBA" id="ARBA00023210"/>
    </source>
</evidence>
<dbReference type="FunCoup" id="S0EWT9">
    <property type="interactions" value="448"/>
</dbReference>
<evidence type="ECO:0000256" key="8">
    <source>
        <dbReference type="HAMAP-Rule" id="MF_00909"/>
    </source>
</evidence>
<dbReference type="InterPro" id="IPR037103">
    <property type="entry name" value="Tubulin/FtsZ-like_C"/>
</dbReference>
<dbReference type="NCBIfam" id="TIGR00065">
    <property type="entry name" value="ftsZ"/>
    <property type="match status" value="1"/>
</dbReference>
<comment type="function">
    <text evidence="8 10">Essential cell division protein that forms a contractile ring structure (Z ring) at the future cell division site. The regulation of the ring assembly controls the timing and the location of cell division. One of the functions of the FtsZ ring is to recruit other cell division proteins to the septum to produce a new cell wall between the dividing cells. Binds GTP and shows GTPase activity.</text>
</comment>
<keyword evidence="2 8" id="KW-0963">Cytoplasm</keyword>
<dbReference type="InterPro" id="IPR000158">
    <property type="entry name" value="Cell_div_FtsZ"/>
</dbReference>
<evidence type="ECO:0000256" key="1">
    <source>
        <dbReference type="ARBA" id="ARBA00009690"/>
    </source>
</evidence>
<dbReference type="PATRIC" id="fig|1303518.3.peg.989"/>
<evidence type="ECO:0000256" key="3">
    <source>
        <dbReference type="ARBA" id="ARBA00022618"/>
    </source>
</evidence>
<comment type="subcellular location">
    <subcellularLocation>
        <location evidence="8">Cytoplasm</location>
    </subcellularLocation>
    <text evidence="8">Assembles at midcell at the inner surface of the cytoplasmic membrane.</text>
</comment>
<dbReference type="Pfam" id="PF12327">
    <property type="entry name" value="FtsZ_C"/>
    <property type="match status" value="1"/>
</dbReference>
<evidence type="ECO:0000256" key="7">
    <source>
        <dbReference type="ARBA" id="ARBA00023306"/>
    </source>
</evidence>
<dbReference type="HOGENOM" id="CLU_024865_0_1_0"/>
<dbReference type="PROSITE" id="PS01135">
    <property type="entry name" value="FTSZ_2"/>
    <property type="match status" value="1"/>
</dbReference>
<dbReference type="Gene3D" id="3.40.50.1440">
    <property type="entry name" value="Tubulin/FtsZ, GTPase domain"/>
    <property type="match status" value="1"/>
</dbReference>
<dbReference type="OrthoDB" id="9813375at2"/>
<dbReference type="InterPro" id="IPR003008">
    <property type="entry name" value="Tubulin_FtsZ_GTPase"/>
</dbReference>
<dbReference type="SMART" id="SM00865">
    <property type="entry name" value="Tubulin_C"/>
    <property type="match status" value="1"/>
</dbReference>
<dbReference type="PANTHER" id="PTHR30314:SF3">
    <property type="entry name" value="MITOCHONDRIAL DIVISION PROTEIN FSZA"/>
    <property type="match status" value="1"/>
</dbReference>
<dbReference type="PRINTS" id="PR00423">
    <property type="entry name" value="CELLDVISFTSZ"/>
</dbReference>
<gene>
    <name evidence="8" type="primary">ftsZ</name>
    <name evidence="14" type="ORF">CCALI_00979</name>
</gene>
<dbReference type="RefSeq" id="WP_016482351.1">
    <property type="nucleotide sequence ID" value="NC_021487.1"/>
</dbReference>
<dbReference type="SUPFAM" id="SSF55307">
    <property type="entry name" value="Tubulin C-terminal domain-like"/>
    <property type="match status" value="1"/>
</dbReference>
<feature type="binding site" evidence="8">
    <location>
        <position position="144"/>
    </location>
    <ligand>
        <name>GTP</name>
        <dbReference type="ChEBI" id="CHEBI:37565"/>
    </ligand>
</feature>
<dbReference type="GO" id="GO:0051258">
    <property type="term" value="P:protein polymerization"/>
    <property type="evidence" value="ECO:0007669"/>
    <property type="project" value="UniProtKB-UniRule"/>
</dbReference>
<feature type="domain" description="Tubulin/FtsZ GTPase" evidence="12">
    <location>
        <begin position="18"/>
        <end position="210"/>
    </location>
</feature>
<dbReference type="InParanoid" id="S0EWT9"/>
<evidence type="ECO:0000313" key="15">
    <source>
        <dbReference type="Proteomes" id="UP000014227"/>
    </source>
</evidence>
<dbReference type="KEGG" id="ccz:CCALI_00979"/>
<feature type="binding site" evidence="8">
    <location>
        <begin position="113"/>
        <end position="115"/>
    </location>
    <ligand>
        <name>GTP</name>
        <dbReference type="ChEBI" id="CHEBI:37565"/>
    </ligand>
</feature>
<dbReference type="CDD" id="cd02201">
    <property type="entry name" value="FtsZ_type1"/>
    <property type="match status" value="1"/>
</dbReference>
<keyword evidence="3 8" id="KW-0132">Cell division</keyword>
<dbReference type="InterPro" id="IPR018316">
    <property type="entry name" value="Tubulin/FtsZ_2-layer-sand-dom"/>
</dbReference>
<dbReference type="Gene3D" id="3.30.1330.20">
    <property type="entry name" value="Tubulin/FtsZ, C-terminal domain"/>
    <property type="match status" value="1"/>
</dbReference>
<keyword evidence="15" id="KW-1185">Reference proteome</keyword>
<feature type="binding site" evidence="8">
    <location>
        <begin position="26"/>
        <end position="30"/>
    </location>
    <ligand>
        <name>GTP</name>
        <dbReference type="ChEBI" id="CHEBI:37565"/>
    </ligand>
</feature>
<proteinExistence type="inferred from homology"/>
<dbReference type="eggNOG" id="COG0206">
    <property type="taxonomic scope" value="Bacteria"/>
</dbReference>
<comment type="similarity">
    <text evidence="1 8 10">Belongs to the FtsZ family.</text>
</comment>
<dbReference type="HAMAP" id="MF_00909">
    <property type="entry name" value="FtsZ"/>
    <property type="match status" value="1"/>
</dbReference>
<dbReference type="InterPro" id="IPR045061">
    <property type="entry name" value="FtsZ/CetZ"/>
</dbReference>
<evidence type="ECO:0000313" key="14">
    <source>
        <dbReference type="EMBL" id="CCW34801.1"/>
    </source>
</evidence>
<dbReference type="Pfam" id="PF00091">
    <property type="entry name" value="Tubulin"/>
    <property type="match status" value="1"/>
</dbReference>
<dbReference type="GO" id="GO:0005525">
    <property type="term" value="F:GTP binding"/>
    <property type="evidence" value="ECO:0007669"/>
    <property type="project" value="UniProtKB-UniRule"/>
</dbReference>
<feature type="binding site" evidence="8">
    <location>
        <position position="192"/>
    </location>
    <ligand>
        <name>GTP</name>
        <dbReference type="ChEBI" id="CHEBI:37565"/>
    </ligand>
</feature>
<evidence type="ECO:0000256" key="10">
    <source>
        <dbReference type="RuleBase" id="RU000631"/>
    </source>
</evidence>
<dbReference type="GO" id="GO:0000917">
    <property type="term" value="P:division septum assembly"/>
    <property type="evidence" value="ECO:0007669"/>
    <property type="project" value="UniProtKB-KW"/>
</dbReference>
<dbReference type="AlphaFoldDB" id="S0EWT9"/>
<dbReference type="GO" id="GO:0005737">
    <property type="term" value="C:cytoplasm"/>
    <property type="evidence" value="ECO:0007669"/>
    <property type="project" value="UniProtKB-SubCell"/>
</dbReference>
<protein>
    <recommendedName>
        <fullName evidence="8 9">Cell division protein FtsZ</fullName>
    </recommendedName>
</protein>
<evidence type="ECO:0000259" key="12">
    <source>
        <dbReference type="SMART" id="SM00864"/>
    </source>
</evidence>
<keyword evidence="7 8" id="KW-0131">Cell cycle</keyword>
<dbReference type="PROSITE" id="PS01134">
    <property type="entry name" value="FTSZ_1"/>
    <property type="match status" value="1"/>
</dbReference>
<reference evidence="15" key="1">
    <citation type="submission" date="2013-03" db="EMBL/GenBank/DDBJ databases">
        <title>Genome sequence of Chthonomonas calidirosea, the first sequenced genome from the Armatimonadetes phylum (formally candidate division OP10).</title>
        <authorList>
            <person name="Lee K.C.Y."/>
            <person name="Morgan X.C."/>
            <person name="Dunfield P.F."/>
            <person name="Tamas I."/>
            <person name="Houghton K.M."/>
            <person name="Vyssotski M."/>
            <person name="Ryan J.L.J."/>
            <person name="Lagutin K."/>
            <person name="McDonald I.R."/>
            <person name="Stott M.B."/>
        </authorList>
    </citation>
    <scope>NUCLEOTIDE SEQUENCE [LARGE SCALE GENOMIC DNA]</scope>
    <source>
        <strain evidence="15">DSM 23976 / ICMP 18418 / T49</strain>
    </source>
</reference>
<evidence type="ECO:0000259" key="13">
    <source>
        <dbReference type="SMART" id="SM00865"/>
    </source>
</evidence>
<feature type="domain" description="Tubulin/FtsZ 2-layer sandwich" evidence="13">
    <location>
        <begin position="212"/>
        <end position="330"/>
    </location>
</feature>
<feature type="region of interest" description="Disordered" evidence="11">
    <location>
        <begin position="322"/>
        <end position="370"/>
    </location>
</feature>
<organism evidence="14 15">
    <name type="scientific">Chthonomonas calidirosea (strain DSM 23976 / ICMP 18418 / T49)</name>
    <dbReference type="NCBI Taxonomy" id="1303518"/>
    <lineage>
        <taxon>Bacteria</taxon>
        <taxon>Bacillati</taxon>
        <taxon>Armatimonadota</taxon>
        <taxon>Chthonomonadia</taxon>
        <taxon>Chthonomonadales</taxon>
        <taxon>Chthonomonadaceae</taxon>
        <taxon>Chthonomonas</taxon>
    </lineage>
</organism>
<comment type="subunit">
    <text evidence="8">Homodimer. Polymerizes to form a dynamic ring structure in a strictly GTP-dependent manner. Interacts directly with several other division proteins.</text>
</comment>
<dbReference type="EMBL" id="HF951689">
    <property type="protein sequence ID" value="CCW34801.1"/>
    <property type="molecule type" value="Genomic_DNA"/>
</dbReference>
<evidence type="ECO:0000256" key="5">
    <source>
        <dbReference type="ARBA" id="ARBA00023134"/>
    </source>
</evidence>